<name>A0AAW1UM50_9CUCU</name>
<feature type="region of interest" description="Disordered" evidence="1">
    <location>
        <begin position="34"/>
        <end position="57"/>
    </location>
</feature>
<feature type="domain" description="Reverse transcriptase Ty1/copia-type" evidence="2">
    <location>
        <begin position="77"/>
        <end position="148"/>
    </location>
</feature>
<feature type="non-terminal residue" evidence="3">
    <location>
        <position position="220"/>
    </location>
</feature>
<evidence type="ECO:0000313" key="3">
    <source>
        <dbReference type="EMBL" id="KAK9882165.1"/>
    </source>
</evidence>
<evidence type="ECO:0000259" key="2">
    <source>
        <dbReference type="Pfam" id="PF07727"/>
    </source>
</evidence>
<comment type="caution">
    <text evidence="3">The sequence shown here is derived from an EMBL/GenBank/DDBJ whole genome shotgun (WGS) entry which is preliminary data.</text>
</comment>
<organism evidence="3 4">
    <name type="scientific">Henosepilachna vigintioctopunctata</name>
    <dbReference type="NCBI Taxonomy" id="420089"/>
    <lineage>
        <taxon>Eukaryota</taxon>
        <taxon>Metazoa</taxon>
        <taxon>Ecdysozoa</taxon>
        <taxon>Arthropoda</taxon>
        <taxon>Hexapoda</taxon>
        <taxon>Insecta</taxon>
        <taxon>Pterygota</taxon>
        <taxon>Neoptera</taxon>
        <taxon>Endopterygota</taxon>
        <taxon>Coleoptera</taxon>
        <taxon>Polyphaga</taxon>
        <taxon>Cucujiformia</taxon>
        <taxon>Coccinelloidea</taxon>
        <taxon>Coccinellidae</taxon>
        <taxon>Epilachninae</taxon>
        <taxon>Epilachnini</taxon>
        <taxon>Henosepilachna</taxon>
    </lineage>
</organism>
<evidence type="ECO:0000313" key="4">
    <source>
        <dbReference type="Proteomes" id="UP001431783"/>
    </source>
</evidence>
<evidence type="ECO:0000256" key="1">
    <source>
        <dbReference type="SAM" id="MobiDB-lite"/>
    </source>
</evidence>
<dbReference type="Pfam" id="PF07727">
    <property type="entry name" value="RVT_2"/>
    <property type="match status" value="1"/>
</dbReference>
<dbReference type="AlphaFoldDB" id="A0AAW1UM50"/>
<reference evidence="3 4" key="1">
    <citation type="submission" date="2023-03" db="EMBL/GenBank/DDBJ databases">
        <title>Genome insight into feeding habits of ladybird beetles.</title>
        <authorList>
            <person name="Li H.-S."/>
            <person name="Huang Y.-H."/>
            <person name="Pang H."/>
        </authorList>
    </citation>
    <scope>NUCLEOTIDE SEQUENCE [LARGE SCALE GENOMIC DNA]</scope>
    <source>
        <strain evidence="3">SYSU_2023b</strain>
        <tissue evidence="3">Whole body</tissue>
    </source>
</reference>
<accession>A0AAW1UM50</accession>
<dbReference type="InterPro" id="IPR013103">
    <property type="entry name" value="RVT_2"/>
</dbReference>
<feature type="compositionally biased region" description="Basic and acidic residues" evidence="1">
    <location>
        <begin position="34"/>
        <end position="49"/>
    </location>
</feature>
<proteinExistence type="predicted"/>
<protein>
    <recommendedName>
        <fullName evidence="2">Reverse transcriptase Ty1/copia-type domain-containing protein</fullName>
    </recommendedName>
</protein>
<sequence>MRNKTGNEENQIGIQINKDEYCLKGGIDHTEIEVQDGSKIEEVTQEDTKNTSSESNDECIPKIETTSEGGEFLSNCVFSCVQNLYDKILINNLLQNDWNIIQLDTSTAFLNGLLGSEIYIYTPEGSECKTPILKLNRAIYSLKESPKKIKIRKLRRCSYAEWETVSGCMILFGSNQISCLSKNHTCVALSSAESEYVEAAISAQDLMHLEGIFKVSRLKI</sequence>
<dbReference type="EMBL" id="JARQZJ010000073">
    <property type="protein sequence ID" value="KAK9882165.1"/>
    <property type="molecule type" value="Genomic_DNA"/>
</dbReference>
<gene>
    <name evidence="3" type="ORF">WA026_019682</name>
</gene>
<dbReference type="Proteomes" id="UP001431783">
    <property type="component" value="Unassembled WGS sequence"/>
</dbReference>
<keyword evidence="4" id="KW-1185">Reference proteome</keyword>